<evidence type="ECO:0000256" key="3">
    <source>
        <dbReference type="ARBA" id="ARBA00023125"/>
    </source>
</evidence>
<feature type="domain" description="Response regulatory" evidence="8">
    <location>
        <begin position="3"/>
        <end position="115"/>
    </location>
</feature>
<dbReference type="CDD" id="cd00383">
    <property type="entry name" value="trans_reg_C"/>
    <property type="match status" value="1"/>
</dbReference>
<dbReference type="RefSeq" id="WP_125000847.1">
    <property type="nucleotide sequence ID" value="NZ_BHYK01000009.1"/>
</dbReference>
<evidence type="ECO:0000256" key="5">
    <source>
        <dbReference type="ARBA" id="ARBA00024867"/>
    </source>
</evidence>
<comment type="caution">
    <text evidence="10">The sequence shown here is derived from an EMBL/GenBank/DDBJ whole genome shotgun (WGS) entry which is preliminary data.</text>
</comment>
<dbReference type="Gene3D" id="6.10.250.690">
    <property type="match status" value="1"/>
</dbReference>
<dbReference type="GO" id="GO:0000976">
    <property type="term" value="F:transcription cis-regulatory region binding"/>
    <property type="evidence" value="ECO:0007669"/>
    <property type="project" value="TreeGrafter"/>
</dbReference>
<dbReference type="PROSITE" id="PS50110">
    <property type="entry name" value="RESPONSE_REGULATORY"/>
    <property type="match status" value="1"/>
</dbReference>
<evidence type="ECO:0000259" key="8">
    <source>
        <dbReference type="PROSITE" id="PS50110"/>
    </source>
</evidence>
<dbReference type="Gene3D" id="1.10.10.10">
    <property type="entry name" value="Winged helix-like DNA-binding domain superfamily/Winged helix DNA-binding domain"/>
    <property type="match status" value="1"/>
</dbReference>
<keyword evidence="6" id="KW-0597">Phosphoprotein</keyword>
<dbReference type="PANTHER" id="PTHR48111:SF2">
    <property type="entry name" value="RESPONSE REGULATOR SAER"/>
    <property type="match status" value="1"/>
</dbReference>
<protein>
    <recommendedName>
        <fullName evidence="1">Stage 0 sporulation protein A homolog</fullName>
    </recommendedName>
</protein>
<dbReference type="OrthoDB" id="9790442at2"/>
<evidence type="ECO:0000256" key="7">
    <source>
        <dbReference type="PROSITE-ProRule" id="PRU01091"/>
    </source>
</evidence>
<dbReference type="Pfam" id="PF00486">
    <property type="entry name" value="Trans_reg_C"/>
    <property type="match status" value="1"/>
</dbReference>
<organism evidence="10 11">
    <name type="scientific">Clostridium tagluense</name>
    <dbReference type="NCBI Taxonomy" id="360422"/>
    <lineage>
        <taxon>Bacteria</taxon>
        <taxon>Bacillati</taxon>
        <taxon>Bacillota</taxon>
        <taxon>Clostridia</taxon>
        <taxon>Eubacteriales</taxon>
        <taxon>Clostridiaceae</taxon>
        <taxon>Clostridium</taxon>
    </lineage>
</organism>
<dbReference type="SMART" id="SM00448">
    <property type="entry name" value="REC"/>
    <property type="match status" value="1"/>
</dbReference>
<dbReference type="EMBL" id="BHYK01000009">
    <property type="protein sequence ID" value="GCD10362.1"/>
    <property type="molecule type" value="Genomic_DNA"/>
</dbReference>
<evidence type="ECO:0000313" key="10">
    <source>
        <dbReference type="EMBL" id="GCD10362.1"/>
    </source>
</evidence>
<dbReference type="InterPro" id="IPR001789">
    <property type="entry name" value="Sig_transdc_resp-reg_receiver"/>
</dbReference>
<dbReference type="GO" id="GO:0006355">
    <property type="term" value="P:regulation of DNA-templated transcription"/>
    <property type="evidence" value="ECO:0007669"/>
    <property type="project" value="InterPro"/>
</dbReference>
<keyword evidence="4" id="KW-0804">Transcription</keyword>
<dbReference type="InterPro" id="IPR011006">
    <property type="entry name" value="CheY-like_superfamily"/>
</dbReference>
<keyword evidence="3 7" id="KW-0238">DNA-binding</keyword>
<sequence length="219" mass="24803">MAKILVIDDEPDILALIKNILQKDNHLVTTVVNPEKILTNEFINFDLILLDVMMPGMDGFTFCLNIRDIVDCPIIFLTAKTTEIDIMYGLGIGADDYITKPFGVGELRARVNAYLRRENREKRSTLCVSGVKFDLAGKEILGDDKKIPLTKSEYNICEFLARNQGQVFSKDKIYEAVYGYDGESDSSAITEHIKNIRAKLAIFELLPIETVWGIGYKWK</sequence>
<dbReference type="GO" id="GO:0032993">
    <property type="term" value="C:protein-DNA complex"/>
    <property type="evidence" value="ECO:0007669"/>
    <property type="project" value="TreeGrafter"/>
</dbReference>
<keyword evidence="11" id="KW-1185">Reference proteome</keyword>
<evidence type="ECO:0000256" key="2">
    <source>
        <dbReference type="ARBA" id="ARBA00023015"/>
    </source>
</evidence>
<dbReference type="InterPro" id="IPR039420">
    <property type="entry name" value="WalR-like"/>
</dbReference>
<dbReference type="AlphaFoldDB" id="A0A401ULF9"/>
<dbReference type="GO" id="GO:0005829">
    <property type="term" value="C:cytosol"/>
    <property type="evidence" value="ECO:0007669"/>
    <property type="project" value="TreeGrafter"/>
</dbReference>
<name>A0A401ULF9_9CLOT</name>
<evidence type="ECO:0000256" key="4">
    <source>
        <dbReference type="ARBA" id="ARBA00023163"/>
    </source>
</evidence>
<dbReference type="SMART" id="SM00862">
    <property type="entry name" value="Trans_reg_C"/>
    <property type="match status" value="1"/>
</dbReference>
<comment type="function">
    <text evidence="5">May play the central regulatory role in sporulation. It may be an element of the effector pathway responsible for the activation of sporulation genes in response to nutritional stress. Spo0A may act in concert with spo0H (a sigma factor) to control the expression of some genes that are critical to the sporulation process.</text>
</comment>
<dbReference type="SUPFAM" id="SSF52172">
    <property type="entry name" value="CheY-like"/>
    <property type="match status" value="1"/>
</dbReference>
<dbReference type="PROSITE" id="PS51755">
    <property type="entry name" value="OMPR_PHOB"/>
    <property type="match status" value="1"/>
</dbReference>
<dbReference type="CDD" id="cd17574">
    <property type="entry name" value="REC_OmpR"/>
    <property type="match status" value="1"/>
</dbReference>
<dbReference type="GO" id="GO:0000156">
    <property type="term" value="F:phosphorelay response regulator activity"/>
    <property type="evidence" value="ECO:0007669"/>
    <property type="project" value="TreeGrafter"/>
</dbReference>
<evidence type="ECO:0000313" key="11">
    <source>
        <dbReference type="Proteomes" id="UP000287872"/>
    </source>
</evidence>
<reference evidence="10 11" key="1">
    <citation type="submission" date="2018-11" db="EMBL/GenBank/DDBJ databases">
        <title>Genome sequencing and assembly of Clostridium tagluense strain A121.</title>
        <authorList>
            <person name="Murakami T."/>
            <person name="Segawa T."/>
            <person name="Shcherbakova V.A."/>
            <person name="Mori H."/>
            <person name="Yoshimura Y."/>
        </authorList>
    </citation>
    <scope>NUCLEOTIDE SEQUENCE [LARGE SCALE GENOMIC DNA]</scope>
    <source>
        <strain evidence="10 11">A121</strain>
    </source>
</reference>
<dbReference type="Proteomes" id="UP000287872">
    <property type="component" value="Unassembled WGS sequence"/>
</dbReference>
<feature type="domain" description="OmpR/PhoB-type" evidence="9">
    <location>
        <begin position="123"/>
        <end position="219"/>
    </location>
</feature>
<evidence type="ECO:0000256" key="1">
    <source>
        <dbReference type="ARBA" id="ARBA00018672"/>
    </source>
</evidence>
<evidence type="ECO:0000259" key="9">
    <source>
        <dbReference type="PROSITE" id="PS51755"/>
    </source>
</evidence>
<accession>A0A401ULF9</accession>
<keyword evidence="2" id="KW-0805">Transcription regulation</keyword>
<dbReference type="Pfam" id="PF00072">
    <property type="entry name" value="Response_reg"/>
    <property type="match status" value="1"/>
</dbReference>
<dbReference type="InterPro" id="IPR036388">
    <property type="entry name" value="WH-like_DNA-bd_sf"/>
</dbReference>
<evidence type="ECO:0000256" key="6">
    <source>
        <dbReference type="PROSITE-ProRule" id="PRU00169"/>
    </source>
</evidence>
<gene>
    <name evidence="10" type="ORF">Ctaglu_19850</name>
</gene>
<feature type="modified residue" description="4-aspartylphosphate" evidence="6">
    <location>
        <position position="51"/>
    </location>
</feature>
<dbReference type="InterPro" id="IPR001867">
    <property type="entry name" value="OmpR/PhoB-type_DNA-bd"/>
</dbReference>
<dbReference type="Gene3D" id="3.40.50.2300">
    <property type="match status" value="1"/>
</dbReference>
<dbReference type="PANTHER" id="PTHR48111">
    <property type="entry name" value="REGULATOR OF RPOS"/>
    <property type="match status" value="1"/>
</dbReference>
<proteinExistence type="predicted"/>
<feature type="DNA-binding region" description="OmpR/PhoB-type" evidence="7">
    <location>
        <begin position="123"/>
        <end position="219"/>
    </location>
</feature>